<evidence type="ECO:0000256" key="13">
    <source>
        <dbReference type="PROSITE-ProRule" id="PRU00023"/>
    </source>
</evidence>
<dbReference type="InterPro" id="IPR002110">
    <property type="entry name" value="Ankyrin_rpt"/>
</dbReference>
<protein>
    <recommendedName>
        <fullName evidence="16">Ion transport domain-containing protein</fullName>
    </recommendedName>
</protein>
<keyword evidence="8" id="KW-0106">Calcium</keyword>
<feature type="transmembrane region" description="Helical" evidence="15">
    <location>
        <begin position="777"/>
        <end position="804"/>
    </location>
</feature>
<dbReference type="SMART" id="SM00248">
    <property type="entry name" value="ANK"/>
    <property type="match status" value="5"/>
</dbReference>
<dbReference type="Gene3D" id="1.10.287.70">
    <property type="match status" value="1"/>
</dbReference>
<feature type="domain" description="Ion transport" evidence="16">
    <location>
        <begin position="568"/>
        <end position="808"/>
    </location>
</feature>
<feature type="transmembrane region" description="Helical" evidence="15">
    <location>
        <begin position="562"/>
        <end position="581"/>
    </location>
</feature>
<dbReference type="InterPro" id="IPR005821">
    <property type="entry name" value="Ion_trans_dom"/>
</dbReference>
<dbReference type="InterPro" id="IPR036770">
    <property type="entry name" value="Ankyrin_rpt-contain_sf"/>
</dbReference>
<accession>A0AAN7SCV7</accession>
<evidence type="ECO:0000256" key="7">
    <source>
        <dbReference type="ARBA" id="ARBA00022737"/>
    </source>
</evidence>
<dbReference type="AlphaFoldDB" id="A0AAN7SCV7"/>
<evidence type="ECO:0000256" key="15">
    <source>
        <dbReference type="SAM" id="Phobius"/>
    </source>
</evidence>
<dbReference type="InterPro" id="IPR024862">
    <property type="entry name" value="TRPV"/>
</dbReference>
<keyword evidence="5" id="KW-0107">Calcium channel</keyword>
<comment type="caution">
    <text evidence="17">The sequence shown here is derived from an EMBL/GenBank/DDBJ whole genome shotgun (WGS) entry which is preliminary data.</text>
</comment>
<dbReference type="Pfam" id="PF12796">
    <property type="entry name" value="Ank_2"/>
    <property type="match status" value="1"/>
</dbReference>
<evidence type="ECO:0000256" key="12">
    <source>
        <dbReference type="ARBA" id="ARBA00023303"/>
    </source>
</evidence>
<feature type="repeat" description="ANK" evidence="13">
    <location>
        <begin position="398"/>
        <end position="430"/>
    </location>
</feature>
<dbReference type="PANTHER" id="PTHR10582">
    <property type="entry name" value="TRANSIENT RECEPTOR POTENTIAL ION CHANNEL PROTEIN"/>
    <property type="match status" value="1"/>
</dbReference>
<dbReference type="GO" id="GO:0098703">
    <property type="term" value="P:calcium ion import across plasma membrane"/>
    <property type="evidence" value="ECO:0007669"/>
    <property type="project" value="TreeGrafter"/>
</dbReference>
<feature type="transmembrane region" description="Helical" evidence="15">
    <location>
        <begin position="682"/>
        <end position="702"/>
    </location>
</feature>
<dbReference type="PROSITE" id="PS50088">
    <property type="entry name" value="ANK_REPEAT"/>
    <property type="match status" value="2"/>
</dbReference>
<dbReference type="Pfam" id="PF00520">
    <property type="entry name" value="Ion_trans"/>
    <property type="match status" value="1"/>
</dbReference>
<evidence type="ECO:0000256" key="1">
    <source>
        <dbReference type="ARBA" id="ARBA00004651"/>
    </source>
</evidence>
<dbReference type="PANTHER" id="PTHR10582:SF2">
    <property type="entry name" value="INACTIVE"/>
    <property type="match status" value="1"/>
</dbReference>
<name>A0AAN7SCV7_9COLE</name>
<feature type="repeat" description="ANK" evidence="13">
    <location>
        <begin position="340"/>
        <end position="372"/>
    </location>
</feature>
<evidence type="ECO:0000256" key="11">
    <source>
        <dbReference type="ARBA" id="ARBA00023136"/>
    </source>
</evidence>
<dbReference type="GO" id="GO:0005262">
    <property type="term" value="F:calcium channel activity"/>
    <property type="evidence" value="ECO:0007669"/>
    <property type="project" value="UniProtKB-KW"/>
</dbReference>
<evidence type="ECO:0000256" key="9">
    <source>
        <dbReference type="ARBA" id="ARBA00022989"/>
    </source>
</evidence>
<keyword evidence="9 15" id="KW-1133">Transmembrane helix</keyword>
<dbReference type="FunFam" id="1.25.40.20:FF:000185">
    <property type="entry name" value="OSMotic avoidance abnormal family member"/>
    <property type="match status" value="1"/>
</dbReference>
<keyword evidence="18" id="KW-1185">Reference proteome</keyword>
<dbReference type="Gene3D" id="1.25.40.20">
    <property type="entry name" value="Ankyrin repeat-containing domain"/>
    <property type="match status" value="1"/>
</dbReference>
<dbReference type="GO" id="GO:0005886">
    <property type="term" value="C:plasma membrane"/>
    <property type="evidence" value="ECO:0007669"/>
    <property type="project" value="UniProtKB-SubCell"/>
</dbReference>
<keyword evidence="13" id="KW-0040">ANK repeat</keyword>
<feature type="compositionally biased region" description="Basic residues" evidence="14">
    <location>
        <begin position="1188"/>
        <end position="1197"/>
    </location>
</feature>
<evidence type="ECO:0000256" key="6">
    <source>
        <dbReference type="ARBA" id="ARBA00022692"/>
    </source>
</evidence>
<keyword evidence="12" id="KW-0407">Ion channel</keyword>
<keyword evidence="3" id="KW-1003">Cell membrane</keyword>
<dbReference type="Proteomes" id="UP001353858">
    <property type="component" value="Unassembled WGS sequence"/>
</dbReference>
<evidence type="ECO:0000256" key="4">
    <source>
        <dbReference type="ARBA" id="ARBA00022568"/>
    </source>
</evidence>
<dbReference type="GO" id="GO:0034703">
    <property type="term" value="C:cation channel complex"/>
    <property type="evidence" value="ECO:0007669"/>
    <property type="project" value="UniProtKB-ARBA"/>
</dbReference>
<keyword evidence="2" id="KW-0813">Transport</keyword>
<evidence type="ECO:0000259" key="16">
    <source>
        <dbReference type="Pfam" id="PF00520"/>
    </source>
</evidence>
<keyword evidence="11 15" id="KW-0472">Membrane</keyword>
<gene>
    <name evidence="17" type="ORF">RN001_011524</name>
</gene>
<evidence type="ECO:0000256" key="14">
    <source>
        <dbReference type="SAM" id="MobiDB-lite"/>
    </source>
</evidence>
<keyword evidence="7" id="KW-0677">Repeat</keyword>
<proteinExistence type="predicted"/>
<evidence type="ECO:0000256" key="8">
    <source>
        <dbReference type="ARBA" id="ARBA00022837"/>
    </source>
</evidence>
<feature type="region of interest" description="Disordered" evidence="14">
    <location>
        <begin position="1176"/>
        <end position="1200"/>
    </location>
</feature>
<dbReference type="SUPFAM" id="SSF48403">
    <property type="entry name" value="Ankyrin repeat"/>
    <property type="match status" value="1"/>
</dbReference>
<sequence length="1253" mass="141119">MLELLQKQHRIQAINDIVSDSEHFIFPREKTAKLGINATMTSNGIPSNQQLKQTIEKSMDQALIDSEDLCMSLPDDLKRNAIEHISLTVTMDLTEISEKWSYQSEKDISQIHEDDLEDVQKEMNIFSEVEGLNVKDFKTVIDKKNTDNNFLRIYVNNKEMVVKKSTLIWFFSSKMGRLSSDRLLQESGSTLDRVISQASNEDMCFLYNLANYKKGGELIDAYNYGGIAKVETLMREQFGQLMYQNGKGHIINRAEYLRWKFRDHQQVVLPIEASLSPHDPLAKWKDHEACWQMQYRGSLGESLLHVLIMCDSKIHTKLARTLLKCFPRLSVDVVEGEEYLGASALHLAIAYNNNELVQDLVEAGANVNQRATGSFFLPRDQQKARPAKHTDYEGLAYLGEYPLAWAACCANESVYNLLLDNGAHPDLQDNFGNMILHMVVVCDKLDMFGYALRHPKLPASNGIVNKAGLTPLTLACKLGRAEVFREMLELSSKEFWRYSNITCSGYTLNALDTLLPDGRTNWNSALFIILNGTKEEHLNMLDGGIIQRLLEEKWKTFVRKQFLKRLLIFIIHLILLSAAVYLRPDDPDEPLFQATDDLVVIGRYAAEIGTVLAVVYYVVIQQGDEIKNQGFWTFLKQQVHSPAKAIFLISNLLILACIPFRISGDKKTEEAILAFAVPGSWFLLMFFAGAVRLTGPFVTMIYSMITGDMLTFGIIYTIVLFGFSQSFYFLYKGFPNLKNSLYNSYTSTWMALFQITLGNYDYQELGQTTYPSVSKSVFIIFMVFVPILLLNMLIAMMGNTYAHVIEQSEKEYMKQWAKIVVTLERAIPQADAHRYLQEYSISLGPSEDPSTEQRAVVVIKLKSKTKAKQRKGSVANWKRVGKVTINALRKRGMTGEELRCLMWGRESINSPVKVKTTRADPLTDPQGPNVTGAFGEALTTALDVMAFTHDLDIGGAAQGLHLANNAKPPQEPQVLDKIPTIQCNPPTIGDEPLTDPLRELVLFSKNYETEPEKLNHLAVQAANLTVTEEISSKPPTSSAKVIAGIFAGTETLVKKVENMKKKFAALEPSDSEEFGDAPLLGKISRTRRAKSANKRHFSAKSKSSGMKRLVNLESSSSESVGNDNNDCHLDYAEERIRELRNSQREEENMRPYNIDVAVANDKLSVTISETVKEDGCDSEVQSGNVPEKRRKRPKTAKMNRVAPSVDVARTCYSANKIERVTPPDSPDPLEPWSTKTIANMNTILAWEDQRDSV</sequence>
<keyword evidence="10" id="KW-0406">Ion transport</keyword>
<dbReference type="EMBL" id="JARPUR010000005">
    <property type="protein sequence ID" value="KAK4875102.1"/>
    <property type="molecule type" value="Genomic_DNA"/>
</dbReference>
<evidence type="ECO:0000313" key="17">
    <source>
        <dbReference type="EMBL" id="KAK4875102.1"/>
    </source>
</evidence>
<feature type="transmembrane region" description="Helical" evidence="15">
    <location>
        <begin position="601"/>
        <end position="620"/>
    </location>
</feature>
<keyword evidence="6 15" id="KW-0812">Transmembrane</keyword>
<comment type="subcellular location">
    <subcellularLocation>
        <location evidence="1">Cell membrane</location>
        <topology evidence="1">Multi-pass membrane protein</topology>
    </subcellularLocation>
</comment>
<keyword evidence="4" id="KW-0109">Calcium transport</keyword>
<dbReference type="FunFam" id="1.10.287.70:FF:000132">
    <property type="entry name" value="OSMotic avoidance abnormal family member"/>
    <property type="match status" value="1"/>
</dbReference>
<organism evidence="17 18">
    <name type="scientific">Aquatica leii</name>
    <dbReference type="NCBI Taxonomy" id="1421715"/>
    <lineage>
        <taxon>Eukaryota</taxon>
        <taxon>Metazoa</taxon>
        <taxon>Ecdysozoa</taxon>
        <taxon>Arthropoda</taxon>
        <taxon>Hexapoda</taxon>
        <taxon>Insecta</taxon>
        <taxon>Pterygota</taxon>
        <taxon>Neoptera</taxon>
        <taxon>Endopterygota</taxon>
        <taxon>Coleoptera</taxon>
        <taxon>Polyphaga</taxon>
        <taxon>Elateriformia</taxon>
        <taxon>Elateroidea</taxon>
        <taxon>Lampyridae</taxon>
        <taxon>Luciolinae</taxon>
        <taxon>Aquatica</taxon>
    </lineage>
</organism>
<dbReference type="PROSITE" id="PS50297">
    <property type="entry name" value="ANK_REP_REGION"/>
    <property type="match status" value="1"/>
</dbReference>
<evidence type="ECO:0000313" key="18">
    <source>
        <dbReference type="Proteomes" id="UP001353858"/>
    </source>
</evidence>
<evidence type="ECO:0000256" key="5">
    <source>
        <dbReference type="ARBA" id="ARBA00022673"/>
    </source>
</evidence>
<reference evidence="18" key="1">
    <citation type="submission" date="2023-01" db="EMBL/GenBank/DDBJ databases">
        <title>Key to firefly adult light organ development and bioluminescence: homeobox transcription factors regulate luciferase expression and transportation to peroxisome.</title>
        <authorList>
            <person name="Fu X."/>
        </authorList>
    </citation>
    <scope>NUCLEOTIDE SEQUENCE [LARGE SCALE GENOMIC DNA]</scope>
</reference>
<evidence type="ECO:0000256" key="2">
    <source>
        <dbReference type="ARBA" id="ARBA00022448"/>
    </source>
</evidence>
<evidence type="ECO:0000256" key="10">
    <source>
        <dbReference type="ARBA" id="ARBA00023065"/>
    </source>
</evidence>
<feature type="transmembrane region" description="Helical" evidence="15">
    <location>
        <begin position="709"/>
        <end position="731"/>
    </location>
</feature>
<dbReference type="Pfam" id="PF00023">
    <property type="entry name" value="Ank"/>
    <property type="match status" value="1"/>
</dbReference>
<evidence type="ECO:0000256" key="3">
    <source>
        <dbReference type="ARBA" id="ARBA00022475"/>
    </source>
</evidence>